<dbReference type="InterPro" id="IPR000504">
    <property type="entry name" value="RRM_dom"/>
</dbReference>
<dbReference type="EMBL" id="MPUH01001198">
    <property type="protein sequence ID" value="OMJ69441.1"/>
    <property type="molecule type" value="Genomic_DNA"/>
</dbReference>
<dbReference type="GO" id="GO:0003723">
    <property type="term" value="F:RNA binding"/>
    <property type="evidence" value="ECO:0007669"/>
    <property type="project" value="UniProtKB-UniRule"/>
</dbReference>
<comment type="subcellular location">
    <subcellularLocation>
        <location evidence="1">Nucleus</location>
    </subcellularLocation>
</comment>
<evidence type="ECO:0000259" key="4">
    <source>
        <dbReference type="PROSITE" id="PS50102"/>
    </source>
</evidence>
<dbReference type="GO" id="GO:0000785">
    <property type="term" value="C:chromatin"/>
    <property type="evidence" value="ECO:0007669"/>
    <property type="project" value="TreeGrafter"/>
</dbReference>
<comment type="caution">
    <text evidence="5">The sequence shown here is derived from an EMBL/GenBank/DDBJ whole genome shotgun (WGS) entry which is preliminary data.</text>
</comment>
<dbReference type="Gene3D" id="3.30.70.330">
    <property type="match status" value="2"/>
</dbReference>
<accession>A0A1R2AY41</accession>
<evidence type="ECO:0000256" key="1">
    <source>
        <dbReference type="ARBA" id="ARBA00004123"/>
    </source>
</evidence>
<gene>
    <name evidence="5" type="ORF">SteCoe_32836</name>
</gene>
<dbReference type="GO" id="GO:0010468">
    <property type="term" value="P:regulation of gene expression"/>
    <property type="evidence" value="ECO:0007669"/>
    <property type="project" value="TreeGrafter"/>
</dbReference>
<keyword evidence="2" id="KW-0539">Nucleus</keyword>
<dbReference type="SMART" id="SM00360">
    <property type="entry name" value="RRM"/>
    <property type="match status" value="2"/>
</dbReference>
<reference evidence="5 6" key="1">
    <citation type="submission" date="2016-11" db="EMBL/GenBank/DDBJ databases">
        <title>The macronuclear genome of Stentor coeruleus: a giant cell with tiny introns.</title>
        <authorList>
            <person name="Slabodnick M."/>
            <person name="Ruby J.G."/>
            <person name="Reiff S.B."/>
            <person name="Swart E.C."/>
            <person name="Gosai S."/>
            <person name="Prabakaran S."/>
            <person name="Witkowska E."/>
            <person name="Larue G.E."/>
            <person name="Fisher S."/>
            <person name="Freeman R.M."/>
            <person name="Gunawardena J."/>
            <person name="Chu W."/>
            <person name="Stover N.A."/>
            <person name="Gregory B.D."/>
            <person name="Nowacki M."/>
            <person name="Derisi J."/>
            <person name="Roy S.W."/>
            <person name="Marshall W.F."/>
            <person name="Sood P."/>
        </authorList>
    </citation>
    <scope>NUCLEOTIDE SEQUENCE [LARGE SCALE GENOMIC DNA]</scope>
    <source>
        <strain evidence="5">WM001</strain>
    </source>
</reference>
<proteinExistence type="predicted"/>
<evidence type="ECO:0000256" key="3">
    <source>
        <dbReference type="PROSITE-ProRule" id="PRU00176"/>
    </source>
</evidence>
<sequence>MQHSEIQQLSASYKLFVGGLSPHTTQESLLSHFSILGKVKDCVLMVDRNTGRSRCFGFVTMEDQDAIDAILSSDQIVDGKKADCKRAVPKETSPASQQPMFRTKKVFVGGLPSDITDESFRQYFEQFGAVEDSVVMLDRDSGRPRGFGFVTFFDEDSTEKVLENLEGNHINGKWIDCKKAVPKQIASYSMYGLNQMYEHCGAEEFVPDALRQVHEHELDQSEKHESISNN</sequence>
<dbReference type="AlphaFoldDB" id="A0A1R2AY41"/>
<dbReference type="OrthoDB" id="312488at2759"/>
<evidence type="ECO:0000256" key="2">
    <source>
        <dbReference type="ARBA" id="ARBA00023242"/>
    </source>
</evidence>
<dbReference type="Proteomes" id="UP000187209">
    <property type="component" value="Unassembled WGS sequence"/>
</dbReference>
<keyword evidence="3" id="KW-0694">RNA-binding</keyword>
<evidence type="ECO:0000313" key="5">
    <source>
        <dbReference type="EMBL" id="OMJ69441.1"/>
    </source>
</evidence>
<name>A0A1R2AY41_9CILI</name>
<dbReference type="InterPro" id="IPR012677">
    <property type="entry name" value="Nucleotide-bd_a/b_plait_sf"/>
</dbReference>
<protein>
    <recommendedName>
        <fullName evidence="4">RRM domain-containing protein</fullName>
    </recommendedName>
</protein>
<keyword evidence="6" id="KW-1185">Reference proteome</keyword>
<dbReference type="PANTHER" id="PTHR48033">
    <property type="entry name" value="RNA-BINDING (RRM/RBD/RNP MOTIFS) FAMILY PROTEIN"/>
    <property type="match status" value="1"/>
</dbReference>
<dbReference type="InterPro" id="IPR035979">
    <property type="entry name" value="RBD_domain_sf"/>
</dbReference>
<dbReference type="SUPFAM" id="SSF54928">
    <property type="entry name" value="RNA-binding domain, RBD"/>
    <property type="match status" value="2"/>
</dbReference>
<dbReference type="GO" id="GO:0005654">
    <property type="term" value="C:nucleoplasm"/>
    <property type="evidence" value="ECO:0007669"/>
    <property type="project" value="TreeGrafter"/>
</dbReference>
<dbReference type="PANTHER" id="PTHR48033:SF10">
    <property type="entry name" value="RNA-BINDING PROTEIN SQUID"/>
    <property type="match status" value="1"/>
</dbReference>
<organism evidence="5 6">
    <name type="scientific">Stentor coeruleus</name>
    <dbReference type="NCBI Taxonomy" id="5963"/>
    <lineage>
        <taxon>Eukaryota</taxon>
        <taxon>Sar</taxon>
        <taxon>Alveolata</taxon>
        <taxon>Ciliophora</taxon>
        <taxon>Postciliodesmatophora</taxon>
        <taxon>Heterotrichea</taxon>
        <taxon>Heterotrichida</taxon>
        <taxon>Stentoridae</taxon>
        <taxon>Stentor</taxon>
    </lineage>
</organism>
<dbReference type="PROSITE" id="PS50102">
    <property type="entry name" value="RRM"/>
    <property type="match status" value="2"/>
</dbReference>
<feature type="domain" description="RRM" evidence="4">
    <location>
        <begin position="13"/>
        <end position="89"/>
    </location>
</feature>
<evidence type="ECO:0000313" key="6">
    <source>
        <dbReference type="Proteomes" id="UP000187209"/>
    </source>
</evidence>
<dbReference type="Pfam" id="PF00076">
    <property type="entry name" value="RRM_1"/>
    <property type="match status" value="2"/>
</dbReference>
<feature type="domain" description="RRM" evidence="4">
    <location>
        <begin position="104"/>
        <end position="182"/>
    </location>
</feature>